<evidence type="ECO:0000256" key="3">
    <source>
        <dbReference type="PROSITE-ProRule" id="PRU00023"/>
    </source>
</evidence>
<dbReference type="Proteomes" id="UP000766486">
    <property type="component" value="Unassembled WGS sequence"/>
</dbReference>
<keyword evidence="1" id="KW-0677">Repeat</keyword>
<organism evidence="4 5">
    <name type="scientific">Bionectria ochroleuca</name>
    <name type="common">Gliocladium roseum</name>
    <dbReference type="NCBI Taxonomy" id="29856"/>
    <lineage>
        <taxon>Eukaryota</taxon>
        <taxon>Fungi</taxon>
        <taxon>Dikarya</taxon>
        <taxon>Ascomycota</taxon>
        <taxon>Pezizomycotina</taxon>
        <taxon>Sordariomycetes</taxon>
        <taxon>Hypocreomycetidae</taxon>
        <taxon>Hypocreales</taxon>
        <taxon>Bionectriaceae</taxon>
        <taxon>Clonostachys</taxon>
    </lineage>
</organism>
<accession>A0ABY6UJV6</accession>
<evidence type="ECO:0000256" key="1">
    <source>
        <dbReference type="ARBA" id="ARBA00022737"/>
    </source>
</evidence>
<evidence type="ECO:0000313" key="4">
    <source>
        <dbReference type="EMBL" id="VUC31312.1"/>
    </source>
</evidence>
<name>A0ABY6UJV6_BIOOC</name>
<feature type="repeat" description="ANK" evidence="3">
    <location>
        <begin position="381"/>
        <end position="402"/>
    </location>
</feature>
<keyword evidence="2 3" id="KW-0040">ANK repeat</keyword>
<dbReference type="Pfam" id="PF00023">
    <property type="entry name" value="Ank"/>
    <property type="match status" value="1"/>
</dbReference>
<gene>
    <name evidence="4" type="ORF">CLO192961_LOCUS300623</name>
</gene>
<comment type="caution">
    <text evidence="4">The sequence shown here is derived from an EMBL/GenBank/DDBJ whole genome shotgun (WGS) entry which is preliminary data.</text>
</comment>
<evidence type="ECO:0000313" key="5">
    <source>
        <dbReference type="Proteomes" id="UP000766486"/>
    </source>
</evidence>
<dbReference type="PANTHER" id="PTHR24198:SF165">
    <property type="entry name" value="ANKYRIN REPEAT-CONTAINING PROTEIN-RELATED"/>
    <property type="match status" value="1"/>
</dbReference>
<protein>
    <recommendedName>
        <fullName evidence="6">F-box domain-containing protein</fullName>
    </recommendedName>
</protein>
<dbReference type="Gene3D" id="1.25.40.20">
    <property type="entry name" value="Ankyrin repeat-containing domain"/>
    <property type="match status" value="4"/>
</dbReference>
<dbReference type="InterPro" id="IPR036770">
    <property type="entry name" value="Ankyrin_rpt-contain_sf"/>
</dbReference>
<reference evidence="4 5" key="1">
    <citation type="submission" date="2019-06" db="EMBL/GenBank/DDBJ databases">
        <authorList>
            <person name="Broberg M."/>
        </authorList>
    </citation>
    <scope>NUCLEOTIDE SEQUENCE [LARGE SCALE GENOMIC DNA]</scope>
</reference>
<dbReference type="PROSITE" id="PS50297">
    <property type="entry name" value="ANK_REP_REGION"/>
    <property type="match status" value="2"/>
</dbReference>
<dbReference type="PROSITE" id="PS50088">
    <property type="entry name" value="ANK_REPEAT"/>
    <property type="match status" value="2"/>
</dbReference>
<feature type="repeat" description="ANK" evidence="3">
    <location>
        <begin position="416"/>
        <end position="448"/>
    </location>
</feature>
<keyword evidence="5" id="KW-1185">Reference proteome</keyword>
<dbReference type="SUPFAM" id="SSF48403">
    <property type="entry name" value="Ankyrin repeat"/>
    <property type="match status" value="2"/>
</dbReference>
<sequence length="840" mass="94042">MSGTVYLQTIPQEVLAKILEIVHLAEPSKPELLKLRTVSRRFDDQISRLVLLHTDTPSLDIGRRHNWRPGIEWMLTTKARIHNRDTEGPFAFIRDAAHYLVKRNFFPNLTWDDAIVAACRAIVSARDPSWVVHHLVTWEPDKFPPGSDFLLTDYSPSIFIGHPKVNYDLAFGTLQLIITRGCIRAVTRFLHSTGSSNESLQIVHPAFGSVLSVAIAFETNRGTTVPTLLHHGLDPIIQTVAGQKKNALLHACEMNRRMSAFMLLIVPPNVQVNFQDELGHSALGWAARRGWVDTVIALLTRDDINLNVATKWGETPLMAAARKDDVQIAQLILDKTGGKPPMNFSRYSPMWVAFAYGSINVIRLFLDRLGTEFDVNQVMRKGYTPLTLAAATGQTDIARILLAHPNVDIEKPMAKQTLTPLLLACANGHTEMVQMLLERGANVACKSFGRLPFQIAIENGHTDIFELLIDPTINSNFQARAALLWLATEKQRRMGIVKKVLASPEFCRSREDQLGRILVQAVVYGLVELVRELLSHKEIDPNFHRGFPTERTPLMRALYCPAATEIIPLFLVREEVEINKVVEYRTPLALAAEKNASPAIEILLKHPGIDVNFCPEQSKGANKVLRLNRGRNLVPSSKPPFKFCLKDEVIHVEPPLLIAALQGNLDAVRSLCADPRVDLGIKDSFGRTALWWAARNANRRMVILMLRSPRMTKEILNAQDEEAWTALHVAANFGLHRIVEKMLKRPDIDPNMCISDGWTALHLSVINCNMEVTRLLLGHPKIDTSVKLDDVWTPFALHEGCECGLQSLDPERVMENDMGQELSNSEGRAMCGGGNEMMID</sequence>
<dbReference type="PANTHER" id="PTHR24198">
    <property type="entry name" value="ANKYRIN REPEAT AND PROTEIN KINASE DOMAIN-CONTAINING PROTEIN"/>
    <property type="match status" value="1"/>
</dbReference>
<dbReference type="InterPro" id="IPR002110">
    <property type="entry name" value="Ankyrin_rpt"/>
</dbReference>
<dbReference type="SMART" id="SM00248">
    <property type="entry name" value="ANK"/>
    <property type="match status" value="13"/>
</dbReference>
<evidence type="ECO:0000256" key="2">
    <source>
        <dbReference type="ARBA" id="ARBA00023043"/>
    </source>
</evidence>
<evidence type="ECO:0008006" key="6">
    <source>
        <dbReference type="Google" id="ProtNLM"/>
    </source>
</evidence>
<dbReference type="PRINTS" id="PR01415">
    <property type="entry name" value="ANKYRIN"/>
</dbReference>
<dbReference type="EMBL" id="CABFNS010000830">
    <property type="protein sequence ID" value="VUC31312.1"/>
    <property type="molecule type" value="Genomic_DNA"/>
</dbReference>
<dbReference type="Pfam" id="PF12796">
    <property type="entry name" value="Ank_2"/>
    <property type="match status" value="5"/>
</dbReference>
<proteinExistence type="predicted"/>